<evidence type="ECO:0000256" key="1">
    <source>
        <dbReference type="ARBA" id="ARBA00009865"/>
    </source>
</evidence>
<dbReference type="EMBL" id="JAVDVX010000004">
    <property type="protein sequence ID" value="MDR7090347.1"/>
    <property type="molecule type" value="Genomic_DNA"/>
</dbReference>
<dbReference type="Gene3D" id="2.115.10.20">
    <property type="entry name" value="Glycosyl hydrolase domain, family 43"/>
    <property type="match status" value="1"/>
</dbReference>
<evidence type="ECO:0000256" key="2">
    <source>
        <dbReference type="ARBA" id="ARBA00022729"/>
    </source>
</evidence>
<feature type="chain" id="PRO_5046274219" evidence="6">
    <location>
        <begin position="23"/>
        <end position="347"/>
    </location>
</feature>
<gene>
    <name evidence="7" type="ORF">J2X05_002371</name>
</gene>
<evidence type="ECO:0000256" key="5">
    <source>
        <dbReference type="RuleBase" id="RU361187"/>
    </source>
</evidence>
<reference evidence="7 8" key="1">
    <citation type="submission" date="2023-07" db="EMBL/GenBank/DDBJ databases">
        <title>Sorghum-associated microbial communities from plants grown in Nebraska, USA.</title>
        <authorList>
            <person name="Schachtman D."/>
        </authorList>
    </citation>
    <scope>NUCLEOTIDE SEQUENCE [LARGE SCALE GENOMIC DNA]</scope>
    <source>
        <strain evidence="7 8">BE190</strain>
    </source>
</reference>
<keyword evidence="4 5" id="KW-0326">Glycosidase</keyword>
<protein>
    <submittedName>
        <fullName evidence="7">GH43 family beta-xylosidase</fullName>
    </submittedName>
</protein>
<evidence type="ECO:0000313" key="7">
    <source>
        <dbReference type="EMBL" id="MDR7090347.1"/>
    </source>
</evidence>
<keyword evidence="8" id="KW-1185">Reference proteome</keyword>
<accession>A0ABU1UYS8</accession>
<evidence type="ECO:0000256" key="3">
    <source>
        <dbReference type="ARBA" id="ARBA00022801"/>
    </source>
</evidence>
<dbReference type="InterPro" id="IPR006710">
    <property type="entry name" value="Glyco_hydro_43"/>
</dbReference>
<evidence type="ECO:0000313" key="8">
    <source>
        <dbReference type="Proteomes" id="UP001253595"/>
    </source>
</evidence>
<name>A0ABU1UYS8_9GAMM</name>
<keyword evidence="3 5" id="KW-0378">Hydrolase</keyword>
<dbReference type="Pfam" id="PF04616">
    <property type="entry name" value="Glyco_hydro_43"/>
    <property type="match status" value="1"/>
</dbReference>
<keyword evidence="2 6" id="KW-0732">Signal</keyword>
<proteinExistence type="inferred from homology"/>
<dbReference type="PANTHER" id="PTHR43817">
    <property type="entry name" value="GLYCOSYL HYDROLASE"/>
    <property type="match status" value="1"/>
</dbReference>
<feature type="signal peptide" evidence="6">
    <location>
        <begin position="1"/>
        <end position="22"/>
    </location>
</feature>
<dbReference type="RefSeq" id="WP_310072611.1">
    <property type="nucleotide sequence ID" value="NZ_JAVDVX010000004.1"/>
</dbReference>
<sequence>MKSVLSVAALSAIGLVSGLLMSCTPVCELPPPAAQLSVAEPLVAQRADPFIHRTPEGRYYFIATAPEFDRIELRAADSLADLKTAAAKTVWRKRNTGAMGANIWAPELHYFNNTWYIYFAAGDAEKPWLIRMYVLANESVDPLIGEWKELGRVKTARDSFALDATSFEHKGQRYLVWAQKDPEEKLNSALYIAKLISPTQVGEVETEISRPQLDWEIQGYKVNEGAAVIVRNGKIFISYSASATDHRYAMGLLWADAESDLLAASSWHKLPEPVFTTNETLHRYGPGHNSFTLADDGQTDIMVYHARDYLELQGTPLTDPNRHTYIRRLGWTSEGFPDFGQNKPDTE</sequence>
<dbReference type="InterPro" id="IPR023296">
    <property type="entry name" value="Glyco_hydro_beta-prop_sf"/>
</dbReference>
<comment type="similarity">
    <text evidence="1 5">Belongs to the glycosyl hydrolase 43 family.</text>
</comment>
<dbReference type="PIRSF" id="PIRSF025414">
    <property type="entry name" value="Alpha-L-arabinofuranosidase"/>
    <property type="match status" value="1"/>
</dbReference>
<comment type="caution">
    <text evidence="7">The sequence shown here is derived from an EMBL/GenBank/DDBJ whole genome shotgun (WGS) entry which is preliminary data.</text>
</comment>
<dbReference type="CDD" id="cd18817">
    <property type="entry name" value="GH43f_LbAraf43-like"/>
    <property type="match status" value="1"/>
</dbReference>
<dbReference type="PANTHER" id="PTHR43817:SF1">
    <property type="entry name" value="HYDROLASE, FAMILY 43, PUTATIVE (AFU_ORTHOLOGUE AFUA_3G01660)-RELATED"/>
    <property type="match status" value="1"/>
</dbReference>
<evidence type="ECO:0000256" key="6">
    <source>
        <dbReference type="SAM" id="SignalP"/>
    </source>
</evidence>
<dbReference type="SUPFAM" id="SSF75005">
    <property type="entry name" value="Arabinanase/levansucrase/invertase"/>
    <property type="match status" value="1"/>
</dbReference>
<dbReference type="InterPro" id="IPR016828">
    <property type="entry name" value="Alpha-L-arabinofuranosidase"/>
</dbReference>
<dbReference type="PROSITE" id="PS51257">
    <property type="entry name" value="PROKAR_LIPOPROTEIN"/>
    <property type="match status" value="1"/>
</dbReference>
<dbReference type="Proteomes" id="UP001253595">
    <property type="component" value="Unassembled WGS sequence"/>
</dbReference>
<organism evidence="7 8">
    <name type="scientific">Cellvibrio fibrivorans</name>
    <dbReference type="NCBI Taxonomy" id="126350"/>
    <lineage>
        <taxon>Bacteria</taxon>
        <taxon>Pseudomonadati</taxon>
        <taxon>Pseudomonadota</taxon>
        <taxon>Gammaproteobacteria</taxon>
        <taxon>Cellvibrionales</taxon>
        <taxon>Cellvibrionaceae</taxon>
        <taxon>Cellvibrio</taxon>
    </lineage>
</organism>
<evidence type="ECO:0000256" key="4">
    <source>
        <dbReference type="ARBA" id="ARBA00023295"/>
    </source>
</evidence>